<evidence type="ECO:0000313" key="1">
    <source>
        <dbReference type="EMBL" id="MCZ0806632.1"/>
    </source>
</evidence>
<reference evidence="1" key="1">
    <citation type="submission" date="2022-09" db="EMBL/GenBank/DDBJ databases">
        <title>Genome analysis and characterization of larvicidal activity of Brevibacillus strains.</title>
        <authorList>
            <person name="Patrusheva E.V."/>
            <person name="Izotova A.O."/>
            <person name="Toshchakov S.V."/>
            <person name="Sineoky S.P."/>
        </authorList>
    </citation>
    <scope>NUCLEOTIDE SEQUENCE</scope>
    <source>
        <strain evidence="1">VKPM_B-13247</strain>
    </source>
</reference>
<dbReference type="Proteomes" id="UP001077662">
    <property type="component" value="Unassembled WGS sequence"/>
</dbReference>
<proteinExistence type="predicted"/>
<dbReference type="AlphaFoldDB" id="A0AAP3DEQ2"/>
<dbReference type="RefSeq" id="WP_258433178.1">
    <property type="nucleotide sequence ID" value="NZ_JANSGW010000007.1"/>
</dbReference>
<sequence length="73" mass="8122">MDSHFKIVAGEGPKDSYIKIDGRKIGSIEKATFEMGMENGKFKKVLTLELVSWAKVEILAHGADIDATRKIEE</sequence>
<dbReference type="EMBL" id="JAPTNE010000007">
    <property type="protein sequence ID" value="MCZ0806632.1"/>
    <property type="molecule type" value="Genomic_DNA"/>
</dbReference>
<accession>A0AAP3DEQ2</accession>
<organism evidence="1 2">
    <name type="scientific">Brevibacillus laterosporus</name>
    <name type="common">Bacillus laterosporus</name>
    <dbReference type="NCBI Taxonomy" id="1465"/>
    <lineage>
        <taxon>Bacteria</taxon>
        <taxon>Bacillati</taxon>
        <taxon>Bacillota</taxon>
        <taxon>Bacilli</taxon>
        <taxon>Bacillales</taxon>
        <taxon>Paenibacillaceae</taxon>
        <taxon>Brevibacillus</taxon>
    </lineage>
</organism>
<comment type="caution">
    <text evidence="1">The sequence shown here is derived from an EMBL/GenBank/DDBJ whole genome shotgun (WGS) entry which is preliminary data.</text>
</comment>
<name>A0AAP3DEQ2_BRELA</name>
<evidence type="ECO:0000313" key="2">
    <source>
        <dbReference type="Proteomes" id="UP001077662"/>
    </source>
</evidence>
<gene>
    <name evidence="1" type="ORF">O0554_06820</name>
</gene>
<protein>
    <submittedName>
        <fullName evidence="1">Uncharacterized protein</fullName>
    </submittedName>
</protein>